<evidence type="ECO:0000256" key="8">
    <source>
        <dbReference type="ARBA" id="ARBA00023328"/>
    </source>
</evidence>
<keyword evidence="14" id="KW-1185">Reference proteome</keyword>
<dbReference type="OMA" id="HEDQRMK"/>
<keyword evidence="8 9" id="KW-0137">Centromere</keyword>
<protein>
    <recommendedName>
        <fullName evidence="9">Kinetochore protein SPC25</fullName>
    </recommendedName>
</protein>
<dbReference type="PANTHER" id="PTHR14281:SF0">
    <property type="entry name" value="KINETOCHORE PROTEIN SPC25"/>
    <property type="match status" value="1"/>
</dbReference>
<evidence type="ECO:0000256" key="3">
    <source>
        <dbReference type="ARBA" id="ARBA00022618"/>
    </source>
</evidence>
<gene>
    <name evidence="13" type="ORF">GSTUM_00003881001</name>
</gene>
<proteinExistence type="inferred from homology"/>
<dbReference type="InParanoid" id="D5G3Z8"/>
<dbReference type="GO" id="GO:0005634">
    <property type="term" value="C:nucleus"/>
    <property type="evidence" value="ECO:0007669"/>
    <property type="project" value="UniProtKB-SubCell"/>
</dbReference>
<feature type="coiled-coil region" evidence="10">
    <location>
        <begin position="90"/>
        <end position="124"/>
    </location>
</feature>
<comment type="subunit">
    <text evidence="9">Component of the NDC80 complex.</text>
</comment>
<evidence type="ECO:0000256" key="2">
    <source>
        <dbReference type="ARBA" id="ARBA00022454"/>
    </source>
</evidence>
<organism evidence="13 14">
    <name type="scientific">Tuber melanosporum (strain Mel28)</name>
    <name type="common">Perigord black truffle</name>
    <dbReference type="NCBI Taxonomy" id="656061"/>
    <lineage>
        <taxon>Eukaryota</taxon>
        <taxon>Fungi</taxon>
        <taxon>Dikarya</taxon>
        <taxon>Ascomycota</taxon>
        <taxon>Pezizomycotina</taxon>
        <taxon>Pezizomycetes</taxon>
        <taxon>Pezizales</taxon>
        <taxon>Tuberaceae</taxon>
        <taxon>Tuber</taxon>
    </lineage>
</organism>
<keyword evidence="4 9" id="KW-0498">Mitosis</keyword>
<dbReference type="Proteomes" id="UP000006911">
    <property type="component" value="Unassembled WGS sequence"/>
</dbReference>
<keyword evidence="2 9" id="KW-0158">Chromosome</keyword>
<evidence type="ECO:0000256" key="4">
    <source>
        <dbReference type="ARBA" id="ARBA00022776"/>
    </source>
</evidence>
<name>D5G3Z8_TUBMM</name>
<dbReference type="AlphaFoldDB" id="D5G3Z8"/>
<dbReference type="GeneID" id="9182368"/>
<dbReference type="GO" id="GO:0007059">
    <property type="term" value="P:chromosome segregation"/>
    <property type="evidence" value="ECO:0007669"/>
    <property type="project" value="InterPro"/>
</dbReference>
<evidence type="ECO:0000256" key="7">
    <source>
        <dbReference type="ARBA" id="ARBA00023306"/>
    </source>
</evidence>
<dbReference type="Pfam" id="PF08234">
    <property type="entry name" value="Spindle_Spc25"/>
    <property type="match status" value="1"/>
</dbReference>
<dbReference type="GO" id="GO:0031262">
    <property type="term" value="C:Ndc80 complex"/>
    <property type="evidence" value="ECO:0007669"/>
    <property type="project" value="InterPro"/>
</dbReference>
<sequence length="265" mass="30877">MSFNLASSSAPPSSQTHALSSPQATNHSMAATLPQINFGFEELKDRMARFTVRFDDFIEKGRRRILEEKNEFAKTIVEDKDTQRILKKEIEHYKQKEKDVSENVAKEQLEATEAEHTIAEMDRKKQSRLEHKAHLVAQIEATQEAIRKKREIRAEERKALSFQSSRNAPELAFWEDHLGMRIEGAGVTDHLRIVYTHIVDSDWSKEFSFIINMVTRDYEVIQCRPKLDSALVGKWVDRLNETRDLTCFLKEMRQLFKEYSSSRGE</sequence>
<comment type="similarity">
    <text evidence="1 9">Belongs to the SPC25 family.</text>
</comment>
<dbReference type="Gene3D" id="3.30.457.50">
    <property type="entry name" value="Chromosome segregation protein Spc25"/>
    <property type="match status" value="1"/>
</dbReference>
<evidence type="ECO:0000313" key="13">
    <source>
        <dbReference type="EMBL" id="CAZ79241.1"/>
    </source>
</evidence>
<comment type="subcellular location">
    <subcellularLocation>
        <location evidence="9">Nucleus</location>
    </subcellularLocation>
    <subcellularLocation>
        <location evidence="9">Chromosome</location>
        <location evidence="9">Centromere</location>
        <location evidence="9">Kinetochore</location>
    </subcellularLocation>
</comment>
<evidence type="ECO:0000256" key="9">
    <source>
        <dbReference type="RuleBase" id="RU367150"/>
    </source>
</evidence>
<dbReference type="KEGG" id="tml:GSTUM_00003881001"/>
<evidence type="ECO:0000259" key="12">
    <source>
        <dbReference type="Pfam" id="PF08234"/>
    </source>
</evidence>
<accession>D5G3Z8</accession>
<dbReference type="RefSeq" id="XP_002835120.1">
    <property type="nucleotide sequence ID" value="XM_002835074.1"/>
</dbReference>
<keyword evidence="9" id="KW-0539">Nucleus</keyword>
<dbReference type="HOGENOM" id="CLU_065188_0_0_1"/>
<feature type="domain" description="Chromosome segregation protein Spc25 C-terminal" evidence="12">
    <location>
        <begin position="187"/>
        <end position="257"/>
    </location>
</feature>
<keyword evidence="3 9" id="KW-0132">Cell division</keyword>
<evidence type="ECO:0000256" key="5">
    <source>
        <dbReference type="ARBA" id="ARBA00022838"/>
    </source>
</evidence>
<reference evidence="13 14" key="1">
    <citation type="journal article" date="2010" name="Nature">
        <title>Perigord black truffle genome uncovers evolutionary origins and mechanisms of symbiosis.</title>
        <authorList>
            <person name="Martin F."/>
            <person name="Kohler A."/>
            <person name="Murat C."/>
            <person name="Balestrini R."/>
            <person name="Coutinho P.M."/>
            <person name="Jaillon O."/>
            <person name="Montanini B."/>
            <person name="Morin E."/>
            <person name="Noel B."/>
            <person name="Percudani R."/>
            <person name="Porcel B."/>
            <person name="Rubini A."/>
            <person name="Amicucci A."/>
            <person name="Amselem J."/>
            <person name="Anthouard V."/>
            <person name="Arcioni S."/>
            <person name="Artiguenave F."/>
            <person name="Aury J.M."/>
            <person name="Ballario P."/>
            <person name="Bolchi A."/>
            <person name="Brenna A."/>
            <person name="Brun A."/>
            <person name="Buee M."/>
            <person name="Cantarel B."/>
            <person name="Chevalier G."/>
            <person name="Couloux A."/>
            <person name="Da Silva C."/>
            <person name="Denoeud F."/>
            <person name="Duplessis S."/>
            <person name="Ghignone S."/>
            <person name="Hilselberger B."/>
            <person name="Iotti M."/>
            <person name="Marcais B."/>
            <person name="Mello A."/>
            <person name="Miranda M."/>
            <person name="Pacioni G."/>
            <person name="Quesneville H."/>
            <person name="Riccioni C."/>
            <person name="Ruotolo R."/>
            <person name="Splivallo R."/>
            <person name="Stocchi V."/>
            <person name="Tisserant E."/>
            <person name="Viscomi A.R."/>
            <person name="Zambonelli A."/>
            <person name="Zampieri E."/>
            <person name="Henrissat B."/>
            <person name="Lebrun M.H."/>
            <person name="Paolocci F."/>
            <person name="Bonfante P."/>
            <person name="Ottonello S."/>
            <person name="Wincker P."/>
        </authorList>
    </citation>
    <scope>NUCLEOTIDE SEQUENCE [LARGE SCALE GENOMIC DNA]</scope>
    <source>
        <strain evidence="13 14">Mel28</strain>
    </source>
</reference>
<evidence type="ECO:0000313" key="14">
    <source>
        <dbReference type="Proteomes" id="UP000006911"/>
    </source>
</evidence>
<comment type="function">
    <text evidence="9">Acts as a component of the essential kinetochore-associated NDC80 complex, which is required for chromosome segregation and spindle checkpoint activity.</text>
</comment>
<keyword evidence="5 9" id="KW-0995">Kinetochore</keyword>
<dbReference type="FunFam" id="3.30.457.50:FF:000001">
    <property type="entry name" value="Probable kinetochore protein spc25"/>
    <property type="match status" value="1"/>
</dbReference>
<dbReference type="InterPro" id="IPR045143">
    <property type="entry name" value="Spc25"/>
</dbReference>
<evidence type="ECO:0000256" key="1">
    <source>
        <dbReference type="ARBA" id="ARBA00006379"/>
    </source>
</evidence>
<keyword evidence="7 9" id="KW-0131">Cell cycle</keyword>
<dbReference type="PANTHER" id="PTHR14281">
    <property type="entry name" value="KINETOCHORE PROTEIN SPC25-RELATED"/>
    <property type="match status" value="1"/>
</dbReference>
<dbReference type="GO" id="GO:0051301">
    <property type="term" value="P:cell division"/>
    <property type="evidence" value="ECO:0007669"/>
    <property type="project" value="UniProtKB-UniRule"/>
</dbReference>
<dbReference type="CDD" id="cd23784">
    <property type="entry name" value="RWD_Spc25"/>
    <property type="match status" value="1"/>
</dbReference>
<dbReference type="STRING" id="656061.D5G3Z8"/>
<evidence type="ECO:0000256" key="6">
    <source>
        <dbReference type="ARBA" id="ARBA00023054"/>
    </source>
</evidence>
<keyword evidence="6 10" id="KW-0175">Coiled coil</keyword>
<feature type="region of interest" description="Disordered" evidence="11">
    <location>
        <begin position="1"/>
        <end position="25"/>
    </location>
</feature>
<dbReference type="eggNOG" id="KOG4657">
    <property type="taxonomic scope" value="Eukaryota"/>
</dbReference>
<evidence type="ECO:0000256" key="11">
    <source>
        <dbReference type="SAM" id="MobiDB-lite"/>
    </source>
</evidence>
<dbReference type="InterPro" id="IPR013255">
    <property type="entry name" value="Spc25_C"/>
</dbReference>
<evidence type="ECO:0000256" key="10">
    <source>
        <dbReference type="SAM" id="Coils"/>
    </source>
</evidence>
<dbReference type="EMBL" id="FN429986">
    <property type="protein sequence ID" value="CAZ79241.1"/>
    <property type="molecule type" value="Genomic_DNA"/>
</dbReference>